<comment type="caution">
    <text evidence="1">The sequence shown here is derived from an EMBL/GenBank/DDBJ whole genome shotgun (WGS) entry which is preliminary data.</text>
</comment>
<accession>A0ACC4NW58</accession>
<dbReference type="EMBL" id="JRWR01000008">
    <property type="protein sequence ID" value="KHD24825.1"/>
    <property type="molecule type" value="Genomic_DNA"/>
</dbReference>
<protein>
    <submittedName>
        <fullName evidence="1">Membrane protein</fullName>
    </submittedName>
</protein>
<keyword evidence="2" id="KW-1185">Reference proteome</keyword>
<evidence type="ECO:0000313" key="2">
    <source>
        <dbReference type="Proteomes" id="UP000030421"/>
    </source>
</evidence>
<organism evidence="1 2">
    <name type="scientific">Vibrio caribbeanicus</name>
    <dbReference type="NCBI Taxonomy" id="701175"/>
    <lineage>
        <taxon>Bacteria</taxon>
        <taxon>Pseudomonadati</taxon>
        <taxon>Pseudomonadota</taxon>
        <taxon>Gammaproteobacteria</taxon>
        <taxon>Vibrionales</taxon>
        <taxon>Vibrionaceae</taxon>
        <taxon>Vibrio</taxon>
    </lineage>
</organism>
<proteinExistence type="predicted"/>
<dbReference type="Proteomes" id="UP000030421">
    <property type="component" value="Unassembled WGS sequence"/>
</dbReference>
<name>A0ACC4NW58_9VIBR</name>
<gene>
    <name evidence="1" type="ORF">NM09_11760</name>
</gene>
<sequence>MKKTLVALSVLMAATSAQAIELYNQDGATVNMGGDIEVRYKKAKDDGSEFKQEIDDSDLNFDIRYAVNDSLSVGGYWEINDLSTKDGEGGDAYVSFISADYGTVKIGKTCTQLDDSGIGSDFAFGISSFINDSEVFCSDEIVRYDLDKGNFYGGFALAQDKNGNTNLNDDSTYFDGKIGYRVADFDFTGFYGSGEVDKTVGATTTKVDEKAWSLQAKFSGVENLELAAAFYNLDVEGETVDTIAVAATYALETVELAAGFSNSKVKDADDFNAWYVNAAYPLAPNTKVYAEVGGDNGETNVGTDAAPEFKDTEVGMVVGIKASF</sequence>
<evidence type="ECO:0000313" key="1">
    <source>
        <dbReference type="EMBL" id="KHD24825.1"/>
    </source>
</evidence>
<reference evidence="1" key="1">
    <citation type="submission" date="2014-10" db="EMBL/GenBank/DDBJ databases">
        <title>Genome sequencing of Vibrio caribbeanicus T14.</title>
        <authorList>
            <person name="Chan K.-G."/>
            <person name="Mohamad N.I."/>
        </authorList>
    </citation>
    <scope>NUCLEOTIDE SEQUENCE</scope>
    <source>
        <strain evidence="1">T14</strain>
    </source>
</reference>